<dbReference type="SUPFAM" id="SSF52833">
    <property type="entry name" value="Thioredoxin-like"/>
    <property type="match status" value="1"/>
</dbReference>
<proteinExistence type="inferred from homology"/>
<evidence type="ECO:0000256" key="8">
    <source>
        <dbReference type="ARBA" id="ARBA00023284"/>
    </source>
</evidence>
<comment type="catalytic activity">
    <reaction evidence="12">
        <text>a hydroperoxide + [thioredoxin]-dithiol = an alcohol + [thioredoxin]-disulfide + H2O</text>
        <dbReference type="Rhea" id="RHEA:62620"/>
        <dbReference type="Rhea" id="RHEA-COMP:10698"/>
        <dbReference type="Rhea" id="RHEA-COMP:10700"/>
        <dbReference type="ChEBI" id="CHEBI:15377"/>
        <dbReference type="ChEBI" id="CHEBI:29950"/>
        <dbReference type="ChEBI" id="CHEBI:30879"/>
        <dbReference type="ChEBI" id="CHEBI:35924"/>
        <dbReference type="ChEBI" id="CHEBI:50058"/>
        <dbReference type="EC" id="1.11.1.24"/>
    </reaction>
</comment>
<dbReference type="InterPro" id="IPR036249">
    <property type="entry name" value="Thioredoxin-like_sf"/>
</dbReference>
<dbReference type="STRING" id="1817760.A2151_00480"/>
<dbReference type="GO" id="GO:0005737">
    <property type="term" value="C:cytoplasm"/>
    <property type="evidence" value="ECO:0007669"/>
    <property type="project" value="TreeGrafter"/>
</dbReference>
<keyword evidence="4" id="KW-0575">Peroxidase</keyword>
<evidence type="ECO:0000256" key="4">
    <source>
        <dbReference type="ARBA" id="ARBA00022559"/>
    </source>
</evidence>
<protein>
    <recommendedName>
        <fullName evidence="3">thioredoxin-dependent peroxiredoxin</fullName>
        <ecNumber evidence="3">1.11.1.24</ecNumber>
    </recommendedName>
    <alternativeName>
        <fullName evidence="9">Thioredoxin peroxidase</fullName>
    </alternativeName>
    <alternativeName>
        <fullName evidence="11">Thioredoxin-dependent peroxiredoxin Bcp</fullName>
    </alternativeName>
</protein>
<dbReference type="Proteomes" id="UP000178885">
    <property type="component" value="Unassembled WGS sequence"/>
</dbReference>
<keyword evidence="5" id="KW-0049">Antioxidant</keyword>
<name>A0A1F6TKN4_9PROT</name>
<dbReference type="PANTHER" id="PTHR42801">
    <property type="entry name" value="THIOREDOXIN-DEPENDENT PEROXIDE REDUCTASE"/>
    <property type="match status" value="1"/>
</dbReference>
<dbReference type="AlphaFoldDB" id="A0A1F6TKN4"/>
<evidence type="ECO:0000256" key="3">
    <source>
        <dbReference type="ARBA" id="ARBA00013017"/>
    </source>
</evidence>
<keyword evidence="6" id="KW-0560">Oxidoreductase</keyword>
<dbReference type="Pfam" id="PF00578">
    <property type="entry name" value="AhpC-TSA"/>
    <property type="match status" value="1"/>
</dbReference>
<evidence type="ECO:0000256" key="7">
    <source>
        <dbReference type="ARBA" id="ARBA00023157"/>
    </source>
</evidence>
<gene>
    <name evidence="14" type="ORF">A2151_00480</name>
</gene>
<dbReference type="Gene3D" id="3.40.30.10">
    <property type="entry name" value="Glutaredoxin"/>
    <property type="match status" value="1"/>
</dbReference>
<evidence type="ECO:0000313" key="15">
    <source>
        <dbReference type="Proteomes" id="UP000178885"/>
    </source>
</evidence>
<comment type="similarity">
    <text evidence="10">Belongs to the peroxiredoxin family. BCP/PrxQ subfamily.</text>
</comment>
<evidence type="ECO:0000256" key="11">
    <source>
        <dbReference type="ARBA" id="ARBA00042639"/>
    </source>
</evidence>
<evidence type="ECO:0000256" key="10">
    <source>
        <dbReference type="ARBA" id="ARBA00038489"/>
    </source>
</evidence>
<evidence type="ECO:0000256" key="5">
    <source>
        <dbReference type="ARBA" id="ARBA00022862"/>
    </source>
</evidence>
<reference evidence="14 15" key="1">
    <citation type="journal article" date="2016" name="Nat. Commun.">
        <title>Thousands of microbial genomes shed light on interconnected biogeochemical processes in an aquifer system.</title>
        <authorList>
            <person name="Anantharaman K."/>
            <person name="Brown C.T."/>
            <person name="Hug L.A."/>
            <person name="Sharon I."/>
            <person name="Castelle C.J."/>
            <person name="Probst A.J."/>
            <person name="Thomas B.C."/>
            <person name="Singh A."/>
            <person name="Wilkins M.J."/>
            <person name="Karaoz U."/>
            <person name="Brodie E.L."/>
            <person name="Williams K.H."/>
            <person name="Hubbard S.S."/>
            <person name="Banfield J.F."/>
        </authorList>
    </citation>
    <scope>NUCLEOTIDE SEQUENCE [LARGE SCALE GENOMIC DNA]</scope>
</reference>
<evidence type="ECO:0000256" key="2">
    <source>
        <dbReference type="ARBA" id="ARBA00011245"/>
    </source>
</evidence>
<dbReference type="GO" id="GO:0045454">
    <property type="term" value="P:cell redox homeostasis"/>
    <property type="evidence" value="ECO:0007669"/>
    <property type="project" value="TreeGrafter"/>
</dbReference>
<sequence length="108" mass="12493">MEGQDFRDRYPQFKKRKTIVLGVSRDSLASHEKFKARHKFPFDLVSDEDETLCKAFGAIKEKSLYGKKYVGIERSTFLIDEGGVLRKEFRNVKVKGHAEQVLEELGKL</sequence>
<comment type="subunit">
    <text evidence="2">Monomer.</text>
</comment>
<evidence type="ECO:0000256" key="12">
    <source>
        <dbReference type="ARBA" id="ARBA00049091"/>
    </source>
</evidence>
<evidence type="ECO:0000259" key="13">
    <source>
        <dbReference type="Pfam" id="PF00578"/>
    </source>
</evidence>
<evidence type="ECO:0000256" key="6">
    <source>
        <dbReference type="ARBA" id="ARBA00023002"/>
    </source>
</evidence>
<dbReference type="InterPro" id="IPR050924">
    <property type="entry name" value="Peroxiredoxin_BCP/PrxQ"/>
</dbReference>
<dbReference type="EMBL" id="MFSU01000098">
    <property type="protein sequence ID" value="OGI45672.1"/>
    <property type="molecule type" value="Genomic_DNA"/>
</dbReference>
<evidence type="ECO:0000313" key="14">
    <source>
        <dbReference type="EMBL" id="OGI45672.1"/>
    </source>
</evidence>
<organism evidence="14 15">
    <name type="scientific">Candidatus Muproteobacteria bacterium RBG_16_65_34</name>
    <dbReference type="NCBI Taxonomy" id="1817760"/>
    <lineage>
        <taxon>Bacteria</taxon>
        <taxon>Pseudomonadati</taxon>
        <taxon>Pseudomonadota</taxon>
        <taxon>Candidatus Muproteobacteria</taxon>
    </lineage>
</organism>
<dbReference type="FunFam" id="3.40.30.10:FF:000007">
    <property type="entry name" value="Thioredoxin-dependent thiol peroxidase"/>
    <property type="match status" value="1"/>
</dbReference>
<dbReference type="PANTHER" id="PTHR42801:SF4">
    <property type="entry name" value="AHPC_TSA FAMILY PROTEIN"/>
    <property type="match status" value="1"/>
</dbReference>
<dbReference type="GO" id="GO:0034599">
    <property type="term" value="P:cellular response to oxidative stress"/>
    <property type="evidence" value="ECO:0007669"/>
    <property type="project" value="TreeGrafter"/>
</dbReference>
<dbReference type="InterPro" id="IPR000866">
    <property type="entry name" value="AhpC/TSA"/>
</dbReference>
<dbReference type="EC" id="1.11.1.24" evidence="3"/>
<dbReference type="GO" id="GO:0008379">
    <property type="term" value="F:thioredoxin peroxidase activity"/>
    <property type="evidence" value="ECO:0007669"/>
    <property type="project" value="TreeGrafter"/>
</dbReference>
<comment type="function">
    <text evidence="1">Thiol-specific peroxidase that catalyzes the reduction of hydrogen peroxide and organic hydroperoxides to water and alcohols, respectively. Plays a role in cell protection against oxidative stress by detoxifying peroxides and as sensor of hydrogen peroxide-mediated signaling events.</text>
</comment>
<feature type="domain" description="Alkyl hydroperoxide reductase subunit C/ Thiol specific antioxidant" evidence="13">
    <location>
        <begin position="2"/>
        <end position="87"/>
    </location>
</feature>
<keyword evidence="7" id="KW-1015">Disulfide bond</keyword>
<evidence type="ECO:0000256" key="9">
    <source>
        <dbReference type="ARBA" id="ARBA00032824"/>
    </source>
</evidence>
<comment type="caution">
    <text evidence="14">The sequence shown here is derived from an EMBL/GenBank/DDBJ whole genome shotgun (WGS) entry which is preliminary data.</text>
</comment>
<evidence type="ECO:0000256" key="1">
    <source>
        <dbReference type="ARBA" id="ARBA00003330"/>
    </source>
</evidence>
<keyword evidence="8" id="KW-0676">Redox-active center</keyword>
<accession>A0A1F6TKN4</accession>
<dbReference type="CDD" id="cd03017">
    <property type="entry name" value="PRX_BCP"/>
    <property type="match status" value="1"/>
</dbReference>